<reference evidence="2 3" key="1">
    <citation type="submission" date="2013-11" db="EMBL/GenBank/DDBJ databases">
        <title>Genome sequencing of Stegodyphus mimosarum.</title>
        <authorList>
            <person name="Bechsgaard J."/>
        </authorList>
    </citation>
    <scope>NUCLEOTIDE SEQUENCE [LARGE SCALE GENOMIC DNA]</scope>
</reference>
<protein>
    <submittedName>
        <fullName evidence="2">Uncharacterized protein</fullName>
    </submittedName>
</protein>
<feature type="non-terminal residue" evidence="2">
    <location>
        <position position="193"/>
    </location>
</feature>
<keyword evidence="1" id="KW-1133">Transmembrane helix</keyword>
<dbReference type="Proteomes" id="UP000054359">
    <property type="component" value="Unassembled WGS sequence"/>
</dbReference>
<proteinExistence type="predicted"/>
<evidence type="ECO:0000256" key="1">
    <source>
        <dbReference type="SAM" id="Phobius"/>
    </source>
</evidence>
<dbReference type="AlphaFoldDB" id="A0A087T9L1"/>
<keyword evidence="3" id="KW-1185">Reference proteome</keyword>
<keyword evidence="1" id="KW-0472">Membrane</keyword>
<name>A0A087T9L1_STEMI</name>
<accession>A0A087T9L1</accession>
<organism evidence="2 3">
    <name type="scientific">Stegodyphus mimosarum</name>
    <name type="common">African social velvet spider</name>
    <dbReference type="NCBI Taxonomy" id="407821"/>
    <lineage>
        <taxon>Eukaryota</taxon>
        <taxon>Metazoa</taxon>
        <taxon>Ecdysozoa</taxon>
        <taxon>Arthropoda</taxon>
        <taxon>Chelicerata</taxon>
        <taxon>Arachnida</taxon>
        <taxon>Araneae</taxon>
        <taxon>Araneomorphae</taxon>
        <taxon>Entelegynae</taxon>
        <taxon>Eresoidea</taxon>
        <taxon>Eresidae</taxon>
        <taxon>Stegodyphus</taxon>
    </lineage>
</organism>
<feature type="transmembrane region" description="Helical" evidence="1">
    <location>
        <begin position="113"/>
        <end position="133"/>
    </location>
</feature>
<sequence length="193" mass="22139">MEVEDTVVDTELVALELLLHLLLEQVLVQDNKDKIKQLLPLPPLLLLPPLDKVMEAEEATDVVLVLPELLLLLEQDLELDNKDKTKELLPLPPLLPPPSLLHKVMVAEVDLKVVLRHLLLVLVLLSIFLPYIPLCRDCRHLRLRLELHLLLLLSHLAVISMPMRCRRLFQVSRLKSAPRLQICPNVKFLFKCS</sequence>
<gene>
    <name evidence="2" type="ORF">X975_05130</name>
</gene>
<evidence type="ECO:0000313" key="3">
    <source>
        <dbReference type="Proteomes" id="UP000054359"/>
    </source>
</evidence>
<evidence type="ECO:0000313" key="2">
    <source>
        <dbReference type="EMBL" id="KFM61800.1"/>
    </source>
</evidence>
<dbReference type="EMBL" id="KK114163">
    <property type="protein sequence ID" value="KFM61800.1"/>
    <property type="molecule type" value="Genomic_DNA"/>
</dbReference>
<keyword evidence="1" id="KW-0812">Transmembrane</keyword>